<sequence>MPFQGKRKRYSKDIQCMLFPDVKVGVRKVGRGPSITDSSATKSWESCGDSFLDTPVIKNLSSSGNKWRAVRRLAQSPAQVQCSGLRCDEDPVHIAWSSSESESSDSEPQGQQPPPTPPSSIVAQVHRGPGRQGASIQSYSRAQRMLSTETDELPTIDTDSDVDEAEDDQGKKEDGVGEISDCESEPCAREPKESSPKPTTVTDTDISDYLSDGEEESHDTLSLNRLEAGVVAECPLQAGEGEGSRRSVGDWVRSAQAALQTPQKQTDRNSKTPEDSSKKKRTFQSGGMAERLNRLQCRQRSAISFWRHQSISHTSTTATVDKPGVLVLEVLSVQEESCMQLALCEQHHPPATGHHRPPSNTTTTMTRPEQHNPSATDHTPPLSTRNGARVLVLFSKETTAQLMPVPRDLIHIYPPWQSLMIEGQHNRIILNTHFSQKVYSDTKQTSMSLPRALVPVERCNPYSLTRSFGQLEINKTSPEGDGTVKQSLCSQGGPGAASSRGCHSLLEAIEGLGQAGSVGQDVEVVVQRVYCTPIRERSTGASLKSRAPGRSPRVPPPLQKGKSRLCVLVQDGYGMFSMVQLHPLPSEDPLHLYTRKWEGRTCILRAIKVVQRVTRER</sequence>
<feature type="region of interest" description="Disordered" evidence="1">
    <location>
        <begin position="97"/>
        <end position="220"/>
    </location>
</feature>
<dbReference type="EMBL" id="FR904309">
    <property type="protein sequence ID" value="CDQ58677.1"/>
    <property type="molecule type" value="Genomic_DNA"/>
</dbReference>
<reference evidence="4" key="2">
    <citation type="submission" date="2014-03" db="EMBL/GenBank/DDBJ databases">
        <authorList>
            <person name="Genoscope - CEA"/>
        </authorList>
    </citation>
    <scope>NUCLEOTIDE SEQUENCE</scope>
</reference>
<dbReference type="GO" id="GO:0000724">
    <property type="term" value="P:double-strand break repair via homologous recombination"/>
    <property type="evidence" value="ECO:0007669"/>
    <property type="project" value="TreeGrafter"/>
</dbReference>
<feature type="compositionally biased region" description="Acidic residues" evidence="1">
    <location>
        <begin position="149"/>
        <end position="167"/>
    </location>
</feature>
<feature type="region of interest" description="Disordered" evidence="1">
    <location>
        <begin position="473"/>
        <end position="492"/>
    </location>
</feature>
<feature type="compositionally biased region" description="Basic and acidic residues" evidence="1">
    <location>
        <begin position="265"/>
        <end position="277"/>
    </location>
</feature>
<evidence type="ECO:0000259" key="2">
    <source>
        <dbReference type="Pfam" id="PF14950"/>
    </source>
</evidence>
<feature type="region of interest" description="Disordered" evidence="1">
    <location>
        <begin position="257"/>
        <end position="288"/>
    </location>
</feature>
<gene>
    <name evidence="4" type="ORF">GSONMT00078315001</name>
</gene>
<dbReference type="Proteomes" id="UP000193380">
    <property type="component" value="Unassembled WGS sequence"/>
</dbReference>
<proteinExistence type="predicted"/>
<dbReference type="PANTHER" id="PTHR34347">
    <property type="entry name" value="DNA REPAIR-SCAFFOLDING PROTEIN SPIDR"/>
    <property type="match status" value="1"/>
</dbReference>
<reference evidence="4" key="1">
    <citation type="journal article" date="2014" name="Nat. Commun.">
        <title>The rainbow trout genome provides novel insights into evolution after whole-genome duplication in vertebrates.</title>
        <authorList>
            <person name="Berthelot C."/>
            <person name="Brunet F."/>
            <person name="Chalopin D."/>
            <person name="Juanchich A."/>
            <person name="Bernard M."/>
            <person name="Noel B."/>
            <person name="Bento P."/>
            <person name="Da Silva C."/>
            <person name="Labadie K."/>
            <person name="Alberti A."/>
            <person name="Aury J.M."/>
            <person name="Louis A."/>
            <person name="Dehais P."/>
            <person name="Bardou P."/>
            <person name="Montfort J."/>
            <person name="Klopp C."/>
            <person name="Cabau C."/>
            <person name="Gaspin C."/>
            <person name="Thorgaard G.H."/>
            <person name="Boussaha M."/>
            <person name="Quillet E."/>
            <person name="Guyomard R."/>
            <person name="Galiana D."/>
            <person name="Bobe J."/>
            <person name="Volff J.N."/>
            <person name="Genet C."/>
            <person name="Wincker P."/>
            <person name="Jaillon O."/>
            <person name="Roest Crollius H."/>
            <person name="Guiguen Y."/>
        </authorList>
    </citation>
    <scope>NUCLEOTIDE SEQUENCE [LARGE SCALE GENOMIC DNA]</scope>
</reference>
<evidence type="ECO:0000313" key="4">
    <source>
        <dbReference type="EMBL" id="CDQ58677.1"/>
    </source>
</evidence>
<feature type="compositionally biased region" description="Polar residues" evidence="1">
    <location>
        <begin position="134"/>
        <end position="148"/>
    </location>
</feature>
<accession>A0A060VUX9</accession>
<feature type="compositionally biased region" description="Basic and acidic residues" evidence="1">
    <location>
        <begin position="186"/>
        <end position="195"/>
    </location>
</feature>
<organism evidence="4 5">
    <name type="scientific">Oncorhynchus mykiss</name>
    <name type="common">Rainbow trout</name>
    <name type="synonym">Salmo gairdneri</name>
    <dbReference type="NCBI Taxonomy" id="8022"/>
    <lineage>
        <taxon>Eukaryota</taxon>
        <taxon>Metazoa</taxon>
        <taxon>Chordata</taxon>
        <taxon>Craniata</taxon>
        <taxon>Vertebrata</taxon>
        <taxon>Euteleostomi</taxon>
        <taxon>Actinopterygii</taxon>
        <taxon>Neopterygii</taxon>
        <taxon>Teleostei</taxon>
        <taxon>Protacanthopterygii</taxon>
        <taxon>Salmoniformes</taxon>
        <taxon>Salmonidae</taxon>
        <taxon>Salmoninae</taxon>
        <taxon>Oncorhynchus</taxon>
    </lineage>
</organism>
<dbReference type="PaxDb" id="8022-A0A060VUX9"/>
<evidence type="ECO:0000259" key="3">
    <source>
        <dbReference type="Pfam" id="PF14951"/>
    </source>
</evidence>
<name>A0A060VUX9_ONCMY</name>
<dbReference type="InterPro" id="IPR028026">
    <property type="entry name" value="DUF4502"/>
</dbReference>
<dbReference type="Pfam" id="PF14950">
    <property type="entry name" value="DUF4502"/>
    <property type="match status" value="2"/>
</dbReference>
<evidence type="ECO:0000256" key="1">
    <source>
        <dbReference type="SAM" id="MobiDB-lite"/>
    </source>
</evidence>
<feature type="domain" description="DUF4502" evidence="2">
    <location>
        <begin position="369"/>
        <end position="419"/>
    </location>
</feature>
<dbReference type="GO" id="GO:0000228">
    <property type="term" value="C:nuclear chromosome"/>
    <property type="evidence" value="ECO:0007669"/>
    <property type="project" value="TreeGrafter"/>
</dbReference>
<dbReference type="InterPro" id="IPR053054">
    <property type="entry name" value="DNA_repair-scaffolding"/>
</dbReference>
<dbReference type="GO" id="GO:0005654">
    <property type="term" value="C:nucleoplasm"/>
    <property type="evidence" value="ECO:0007669"/>
    <property type="project" value="TreeGrafter"/>
</dbReference>
<protein>
    <recommendedName>
        <fullName evidence="6">DUF4502 domain-containing protein</fullName>
    </recommendedName>
</protein>
<feature type="compositionally biased region" description="Low complexity" evidence="1">
    <location>
        <begin position="97"/>
        <end position="110"/>
    </location>
</feature>
<feature type="domain" description="DUF4502" evidence="2">
    <location>
        <begin position="6"/>
        <end position="356"/>
    </location>
</feature>
<dbReference type="Pfam" id="PF14951">
    <property type="entry name" value="DUF4503"/>
    <property type="match status" value="1"/>
</dbReference>
<feature type="domain" description="DUF4503" evidence="3">
    <location>
        <begin position="570"/>
        <end position="617"/>
    </location>
</feature>
<dbReference type="PANTHER" id="PTHR34347:SF1">
    <property type="entry name" value="DNA REPAIR-SCAFFOLDING PROTEIN"/>
    <property type="match status" value="1"/>
</dbReference>
<evidence type="ECO:0000313" key="5">
    <source>
        <dbReference type="Proteomes" id="UP000193380"/>
    </source>
</evidence>
<feature type="compositionally biased region" description="Polar residues" evidence="1">
    <location>
        <begin position="358"/>
        <end position="384"/>
    </location>
</feature>
<dbReference type="GO" id="GO:0070202">
    <property type="term" value="P:regulation of establishment of protein localization to chromosome"/>
    <property type="evidence" value="ECO:0007669"/>
    <property type="project" value="TreeGrafter"/>
</dbReference>
<dbReference type="AlphaFoldDB" id="A0A060VUX9"/>
<feature type="region of interest" description="Disordered" evidence="1">
    <location>
        <begin position="348"/>
        <end position="384"/>
    </location>
</feature>
<dbReference type="STRING" id="8022.A0A060VUX9"/>
<evidence type="ECO:0008006" key="6">
    <source>
        <dbReference type="Google" id="ProtNLM"/>
    </source>
</evidence>
<dbReference type="InterPro" id="IPR028032">
    <property type="entry name" value="DUF4503"/>
</dbReference>